<dbReference type="GO" id="GO:0005829">
    <property type="term" value="C:cytosol"/>
    <property type="evidence" value="ECO:0007669"/>
    <property type="project" value="TreeGrafter"/>
</dbReference>
<dbReference type="FunFam" id="3.40.50.2300:FF:000001">
    <property type="entry name" value="DNA-binding response regulator PhoB"/>
    <property type="match status" value="1"/>
</dbReference>
<dbReference type="GO" id="GO:0032993">
    <property type="term" value="C:protein-DNA complex"/>
    <property type="evidence" value="ECO:0007669"/>
    <property type="project" value="TreeGrafter"/>
</dbReference>
<dbReference type="PANTHER" id="PTHR48111:SF47">
    <property type="entry name" value="TRANSCRIPTIONAL REGULATORY PROTEIN RSTA"/>
    <property type="match status" value="1"/>
</dbReference>
<dbReference type="PROSITE" id="PS51755">
    <property type="entry name" value="OMPR_PHOB"/>
    <property type="match status" value="1"/>
</dbReference>
<evidence type="ECO:0000256" key="5">
    <source>
        <dbReference type="ARBA" id="ARBA00023015"/>
    </source>
</evidence>
<keyword evidence="6 9" id="KW-0238">DNA-binding</keyword>
<dbReference type="SMART" id="SM00448">
    <property type="entry name" value="REC"/>
    <property type="match status" value="1"/>
</dbReference>
<evidence type="ECO:0000259" key="10">
    <source>
        <dbReference type="PROSITE" id="PS50110"/>
    </source>
</evidence>
<evidence type="ECO:0000256" key="4">
    <source>
        <dbReference type="ARBA" id="ARBA00023012"/>
    </source>
</evidence>
<dbReference type="RefSeq" id="WP_237382494.1">
    <property type="nucleotide sequence ID" value="NZ_CP071793.1"/>
</dbReference>
<keyword evidence="2" id="KW-0963">Cytoplasm</keyword>
<gene>
    <name evidence="12" type="ORF">J3U87_07925</name>
</gene>
<dbReference type="Gene3D" id="6.10.250.690">
    <property type="match status" value="1"/>
</dbReference>
<dbReference type="CDD" id="cd00383">
    <property type="entry name" value="trans_reg_C"/>
    <property type="match status" value="1"/>
</dbReference>
<keyword evidence="7" id="KW-0804">Transcription</keyword>
<dbReference type="GO" id="GO:0006355">
    <property type="term" value="P:regulation of DNA-templated transcription"/>
    <property type="evidence" value="ECO:0007669"/>
    <property type="project" value="InterPro"/>
</dbReference>
<evidence type="ECO:0000256" key="2">
    <source>
        <dbReference type="ARBA" id="ARBA00022490"/>
    </source>
</evidence>
<dbReference type="Proteomes" id="UP000663929">
    <property type="component" value="Chromosome"/>
</dbReference>
<dbReference type="Pfam" id="PF00072">
    <property type="entry name" value="Response_reg"/>
    <property type="match status" value="1"/>
</dbReference>
<dbReference type="PROSITE" id="PS50110">
    <property type="entry name" value="RESPONSE_REGULATORY"/>
    <property type="match status" value="1"/>
</dbReference>
<dbReference type="PANTHER" id="PTHR48111">
    <property type="entry name" value="REGULATOR OF RPOS"/>
    <property type="match status" value="1"/>
</dbReference>
<dbReference type="GO" id="GO:0000156">
    <property type="term" value="F:phosphorelay response regulator activity"/>
    <property type="evidence" value="ECO:0007669"/>
    <property type="project" value="TreeGrafter"/>
</dbReference>
<dbReference type="Gene3D" id="3.40.50.2300">
    <property type="match status" value="1"/>
</dbReference>
<evidence type="ECO:0000313" key="12">
    <source>
        <dbReference type="EMBL" id="QTD52386.1"/>
    </source>
</evidence>
<evidence type="ECO:0000256" key="9">
    <source>
        <dbReference type="PROSITE-ProRule" id="PRU01091"/>
    </source>
</evidence>
<evidence type="ECO:0000256" key="3">
    <source>
        <dbReference type="ARBA" id="ARBA00022553"/>
    </source>
</evidence>
<protein>
    <submittedName>
        <fullName evidence="12">Response regulator transcription factor</fullName>
    </submittedName>
</protein>
<dbReference type="KEGG" id="scor:J3U87_07925"/>
<dbReference type="FunFam" id="1.10.10.10:FF:000099">
    <property type="entry name" value="Two-component system response regulator TorR"/>
    <property type="match status" value="1"/>
</dbReference>
<feature type="modified residue" description="4-aspartylphosphate" evidence="8">
    <location>
        <position position="60"/>
    </location>
</feature>
<evidence type="ECO:0000256" key="7">
    <source>
        <dbReference type="ARBA" id="ARBA00023163"/>
    </source>
</evidence>
<dbReference type="InterPro" id="IPR001867">
    <property type="entry name" value="OmpR/PhoB-type_DNA-bd"/>
</dbReference>
<dbReference type="InterPro" id="IPR001789">
    <property type="entry name" value="Sig_transdc_resp-reg_receiver"/>
</dbReference>
<evidence type="ECO:0000256" key="1">
    <source>
        <dbReference type="ARBA" id="ARBA00004496"/>
    </source>
</evidence>
<dbReference type="SUPFAM" id="SSF52172">
    <property type="entry name" value="CheY-like"/>
    <property type="match status" value="1"/>
</dbReference>
<organism evidence="12 13">
    <name type="scientific">Sulfidibacter corallicola</name>
    <dbReference type="NCBI Taxonomy" id="2818388"/>
    <lineage>
        <taxon>Bacteria</taxon>
        <taxon>Pseudomonadati</taxon>
        <taxon>Acidobacteriota</taxon>
        <taxon>Holophagae</taxon>
        <taxon>Acanthopleuribacterales</taxon>
        <taxon>Acanthopleuribacteraceae</taxon>
        <taxon>Sulfidibacter</taxon>
    </lineage>
</organism>
<evidence type="ECO:0000259" key="11">
    <source>
        <dbReference type="PROSITE" id="PS51755"/>
    </source>
</evidence>
<accession>A0A8A4TQY1</accession>
<dbReference type="InterPro" id="IPR036388">
    <property type="entry name" value="WH-like_DNA-bd_sf"/>
</dbReference>
<dbReference type="EMBL" id="CP071793">
    <property type="protein sequence ID" value="QTD52386.1"/>
    <property type="molecule type" value="Genomic_DNA"/>
</dbReference>
<feature type="domain" description="Response regulatory" evidence="10">
    <location>
        <begin position="11"/>
        <end position="124"/>
    </location>
</feature>
<name>A0A8A4TQY1_SULCO</name>
<dbReference type="GO" id="GO:0000976">
    <property type="term" value="F:transcription cis-regulatory region binding"/>
    <property type="evidence" value="ECO:0007669"/>
    <property type="project" value="TreeGrafter"/>
</dbReference>
<comment type="subcellular location">
    <subcellularLocation>
        <location evidence="1">Cytoplasm</location>
    </subcellularLocation>
</comment>
<keyword evidence="5" id="KW-0805">Transcription regulation</keyword>
<evidence type="ECO:0000313" key="13">
    <source>
        <dbReference type="Proteomes" id="UP000663929"/>
    </source>
</evidence>
<keyword evidence="3 8" id="KW-0597">Phosphoprotein</keyword>
<dbReference type="Gene3D" id="1.10.10.10">
    <property type="entry name" value="Winged helix-like DNA-binding domain superfamily/Winged helix DNA-binding domain"/>
    <property type="match status" value="1"/>
</dbReference>
<dbReference type="Pfam" id="PF00486">
    <property type="entry name" value="Trans_reg_C"/>
    <property type="match status" value="1"/>
</dbReference>
<proteinExistence type="predicted"/>
<dbReference type="SMART" id="SM00862">
    <property type="entry name" value="Trans_reg_C"/>
    <property type="match status" value="1"/>
</dbReference>
<dbReference type="InterPro" id="IPR039420">
    <property type="entry name" value="WalR-like"/>
</dbReference>
<evidence type="ECO:0000256" key="6">
    <source>
        <dbReference type="ARBA" id="ARBA00023125"/>
    </source>
</evidence>
<dbReference type="AlphaFoldDB" id="A0A8A4TQY1"/>
<feature type="DNA-binding region" description="OmpR/PhoB-type" evidence="9">
    <location>
        <begin position="135"/>
        <end position="234"/>
    </location>
</feature>
<sequence>MDEARLYLGATIMLVEDDIELAEMIQSRLEQEGFKVVHEENGLLAATRIQTLQPHLVILDLMLPGLDGFGVCREVRPHYHGPILMLTARGDDPDQIEGLQSGADDYVAKPVHPKVLIARIEALLRRYDQHGPVPSRRIEHGPLAMDATQREVTMGGHKIDLTTAEFDLLWYLSERPGQVLSRDQIYRELYDTKYDGYDRAVDVYVSRIRAKIGGKDEERVVLKTVRGVGYLLAVKESAS</sequence>
<keyword evidence="4" id="KW-0902">Two-component regulatory system</keyword>
<evidence type="ECO:0000256" key="8">
    <source>
        <dbReference type="PROSITE-ProRule" id="PRU00169"/>
    </source>
</evidence>
<feature type="domain" description="OmpR/PhoB-type" evidence="11">
    <location>
        <begin position="135"/>
        <end position="234"/>
    </location>
</feature>
<reference evidence="12" key="1">
    <citation type="submission" date="2021-03" db="EMBL/GenBank/DDBJ databases">
        <title>Acanthopleuribacteraceae sp. M133.</title>
        <authorList>
            <person name="Wang G."/>
        </authorList>
    </citation>
    <scope>NUCLEOTIDE SEQUENCE</scope>
    <source>
        <strain evidence="12">M133</strain>
    </source>
</reference>
<keyword evidence="13" id="KW-1185">Reference proteome</keyword>
<dbReference type="InterPro" id="IPR011006">
    <property type="entry name" value="CheY-like_superfamily"/>
</dbReference>